<dbReference type="InterPro" id="IPR007941">
    <property type="entry name" value="DUF726"/>
</dbReference>
<comment type="caution">
    <text evidence="7">The sequence shown here is derived from an EMBL/GenBank/DDBJ whole genome shotgun (WGS) entry which is preliminary data.</text>
</comment>
<dbReference type="AlphaFoldDB" id="A0A9W7G3D0"/>
<feature type="compositionally biased region" description="Low complexity" evidence="5">
    <location>
        <begin position="513"/>
        <end position="526"/>
    </location>
</feature>
<feature type="transmembrane region" description="Helical" evidence="6">
    <location>
        <begin position="100"/>
        <end position="122"/>
    </location>
</feature>
<organism evidence="7 8">
    <name type="scientific">Triparma columacea</name>
    <dbReference type="NCBI Taxonomy" id="722753"/>
    <lineage>
        <taxon>Eukaryota</taxon>
        <taxon>Sar</taxon>
        <taxon>Stramenopiles</taxon>
        <taxon>Ochrophyta</taxon>
        <taxon>Bolidophyceae</taxon>
        <taxon>Parmales</taxon>
        <taxon>Triparmaceae</taxon>
        <taxon>Triparma</taxon>
    </lineage>
</organism>
<name>A0A9W7G3D0_9STRA</name>
<dbReference type="Pfam" id="PF05277">
    <property type="entry name" value="DUF726"/>
    <property type="match status" value="3"/>
</dbReference>
<proteinExistence type="predicted"/>
<protein>
    <submittedName>
        <fullName evidence="7">Uncharacterized protein</fullName>
    </submittedName>
</protein>
<dbReference type="Proteomes" id="UP001165065">
    <property type="component" value="Unassembled WGS sequence"/>
</dbReference>
<dbReference type="OrthoDB" id="277931at2759"/>
<keyword evidence="3 6" id="KW-1133">Transmembrane helix</keyword>
<accession>A0A9W7G3D0</accession>
<dbReference type="PANTHER" id="PTHR17920:SF3">
    <property type="entry name" value="TRANSMEMBRANE AND COILED-COIL DOMAIN-CONTAINING PROTEIN 4"/>
    <property type="match status" value="1"/>
</dbReference>
<feature type="region of interest" description="Disordered" evidence="5">
    <location>
        <begin position="501"/>
        <end position="526"/>
    </location>
</feature>
<evidence type="ECO:0000256" key="6">
    <source>
        <dbReference type="SAM" id="Phobius"/>
    </source>
</evidence>
<evidence type="ECO:0000256" key="5">
    <source>
        <dbReference type="SAM" id="MobiDB-lite"/>
    </source>
</evidence>
<evidence type="ECO:0000313" key="8">
    <source>
        <dbReference type="Proteomes" id="UP001165065"/>
    </source>
</evidence>
<feature type="transmembrane region" description="Helical" evidence="6">
    <location>
        <begin position="55"/>
        <end position="88"/>
    </location>
</feature>
<keyword evidence="8" id="KW-1185">Reference proteome</keyword>
<feature type="compositionally biased region" description="Basic and acidic residues" evidence="5">
    <location>
        <begin position="264"/>
        <end position="287"/>
    </location>
</feature>
<keyword evidence="2 6" id="KW-0812">Transmembrane</keyword>
<evidence type="ECO:0000256" key="4">
    <source>
        <dbReference type="ARBA" id="ARBA00023136"/>
    </source>
</evidence>
<feature type="compositionally biased region" description="Acidic residues" evidence="5">
    <location>
        <begin position="251"/>
        <end position="263"/>
    </location>
</feature>
<keyword evidence="4 6" id="KW-0472">Membrane</keyword>
<dbReference type="EMBL" id="BRYA01000009">
    <property type="protein sequence ID" value="GMI31547.1"/>
    <property type="molecule type" value="Genomic_DNA"/>
</dbReference>
<gene>
    <name evidence="7" type="ORF">TrCOL_g1853</name>
</gene>
<evidence type="ECO:0000313" key="7">
    <source>
        <dbReference type="EMBL" id="GMI31547.1"/>
    </source>
</evidence>
<evidence type="ECO:0000256" key="3">
    <source>
        <dbReference type="ARBA" id="ARBA00022989"/>
    </source>
</evidence>
<comment type="subcellular location">
    <subcellularLocation>
        <location evidence="1">Membrane</location>
        <topology evidence="1">Multi-pass membrane protein</topology>
    </subcellularLocation>
</comment>
<sequence length="689" mass="74611">MNFSRYQVWVGGVMLKGITESKDAGDAPPSAATKDLNKKKSFGARFKKGLKIATAATLTTTAIVITGGIAVPFIAAAGSTLITTLGVLTSSSLIISTTTFISTLIVTIGGNAALVGVFLGVTGGQISSRKWKAAMKEEADVEIDRWDMPRPVCDLCKEKLSSEDSGFGETCEICGRDPMYYLGLDSSDKNKNVSTTRSMTVDVCVSGWVSSPRSWYRPWGVMECAGEVGDVELEGCLRDFYRVCNEKKLEEDEEDKEENEEGKEEEKEKEDGGGEESGGHKVDKSDGEEKEDNAEGEEEEGEKKKEKEEKKSKFIPDLLTVWSGRIPLLLNSIFEKYNVNPLNMTSHLLSGSPPSTEVVSLSVSKDGVDAIDALGFTNYSSFVEAVVPAGNVIMKDNCYAWYNSRPGNVQLTVKWEPAIIEKISYNFLTSEAVAMVAEASLKEGLKHTVAASLMTAAAVPIMLARWVNGIDDDWGLACTRADRVGVLLARSWCENGVEDEVDQVEEDAKKNGSESSSSPSSTSTARSCGLNLNLIGYSFGGRVIFSALCELSRLQSIYLASNFSPDSSSNVVSNPDGTKVTLYREPGSIVGSVVMMGAPLHVDRSKWREVRKAVVGSRMVNCYSHRDIVVRLLFQYKRKLGAIGAAGSVAGSCGIGVDGVEDLDVGDLIKTHDQYEHKVNNILKMVGDF</sequence>
<feature type="compositionally biased region" description="Acidic residues" evidence="5">
    <location>
        <begin position="288"/>
        <end position="300"/>
    </location>
</feature>
<dbReference type="GO" id="GO:0016020">
    <property type="term" value="C:membrane"/>
    <property type="evidence" value="ECO:0007669"/>
    <property type="project" value="UniProtKB-SubCell"/>
</dbReference>
<reference evidence="8" key="1">
    <citation type="journal article" date="2023" name="Commun. Biol.">
        <title>Genome analysis of Parmales, the sister group of diatoms, reveals the evolutionary specialization of diatoms from phago-mixotrophs to photoautotrophs.</title>
        <authorList>
            <person name="Ban H."/>
            <person name="Sato S."/>
            <person name="Yoshikawa S."/>
            <person name="Yamada K."/>
            <person name="Nakamura Y."/>
            <person name="Ichinomiya M."/>
            <person name="Sato N."/>
            <person name="Blanc-Mathieu R."/>
            <person name="Endo H."/>
            <person name="Kuwata A."/>
            <person name="Ogata H."/>
        </authorList>
    </citation>
    <scope>NUCLEOTIDE SEQUENCE [LARGE SCALE GENOMIC DNA]</scope>
</reference>
<dbReference type="PANTHER" id="PTHR17920">
    <property type="entry name" value="TRANSMEMBRANE AND COILED-COIL DOMAIN-CONTAINING PROTEIN 4 TMCO4"/>
    <property type="match status" value="1"/>
</dbReference>
<evidence type="ECO:0000256" key="2">
    <source>
        <dbReference type="ARBA" id="ARBA00022692"/>
    </source>
</evidence>
<evidence type="ECO:0000256" key="1">
    <source>
        <dbReference type="ARBA" id="ARBA00004141"/>
    </source>
</evidence>
<feature type="region of interest" description="Disordered" evidence="5">
    <location>
        <begin position="249"/>
        <end position="309"/>
    </location>
</feature>